<comment type="subunit">
    <text evidence="9">Homodimer.</text>
</comment>
<gene>
    <name evidence="11" type="ORF">Mth01_37540</name>
</gene>
<dbReference type="InterPro" id="IPR000644">
    <property type="entry name" value="CBS_dom"/>
</dbReference>
<dbReference type="SMART" id="SM00116">
    <property type="entry name" value="CBS"/>
    <property type="match status" value="2"/>
</dbReference>
<dbReference type="Gene3D" id="3.10.580.10">
    <property type="entry name" value="CBS-domain"/>
    <property type="match status" value="1"/>
</dbReference>
<dbReference type="PANTHER" id="PTHR43773">
    <property type="entry name" value="MAGNESIUM TRANSPORTER MGTE"/>
    <property type="match status" value="1"/>
</dbReference>
<dbReference type="GO" id="GO:0005886">
    <property type="term" value="C:plasma membrane"/>
    <property type="evidence" value="ECO:0007669"/>
    <property type="project" value="UniProtKB-SubCell"/>
</dbReference>
<feature type="transmembrane region" description="Helical" evidence="9">
    <location>
        <begin position="385"/>
        <end position="409"/>
    </location>
</feature>
<evidence type="ECO:0000259" key="10">
    <source>
        <dbReference type="PROSITE" id="PS51371"/>
    </source>
</evidence>
<dbReference type="Gene3D" id="1.10.357.20">
    <property type="entry name" value="SLC41 divalent cation transporters, integral membrane domain"/>
    <property type="match status" value="1"/>
</dbReference>
<feature type="transmembrane region" description="Helical" evidence="9">
    <location>
        <begin position="361"/>
        <end position="379"/>
    </location>
</feature>
<dbReference type="InterPro" id="IPR006669">
    <property type="entry name" value="MgtE_transporter"/>
</dbReference>
<dbReference type="InterPro" id="IPR006667">
    <property type="entry name" value="SLC41_membr_dom"/>
</dbReference>
<feature type="domain" description="CBS" evidence="10">
    <location>
        <begin position="199"/>
        <end position="255"/>
    </location>
</feature>
<dbReference type="RefSeq" id="WP_204017205.1">
    <property type="nucleotide sequence ID" value="NZ_BOOG01000036.1"/>
</dbReference>
<feature type="transmembrane region" description="Helical" evidence="9">
    <location>
        <begin position="421"/>
        <end position="444"/>
    </location>
</feature>
<evidence type="ECO:0000256" key="1">
    <source>
        <dbReference type="ARBA" id="ARBA00004141"/>
    </source>
</evidence>
<comment type="subcellular location">
    <subcellularLocation>
        <location evidence="9">Cell membrane</location>
        <topology evidence="9">Multi-pass membrane protein</topology>
    </subcellularLocation>
    <subcellularLocation>
        <location evidence="1">Membrane</location>
        <topology evidence="1">Multi-pass membrane protein</topology>
    </subcellularLocation>
</comment>
<evidence type="ECO:0000256" key="9">
    <source>
        <dbReference type="RuleBase" id="RU362011"/>
    </source>
</evidence>
<dbReference type="GO" id="GO:0015095">
    <property type="term" value="F:magnesium ion transmembrane transporter activity"/>
    <property type="evidence" value="ECO:0007669"/>
    <property type="project" value="UniProtKB-UniRule"/>
</dbReference>
<dbReference type="CDD" id="cd04606">
    <property type="entry name" value="CBS_pair_Mg_transporter"/>
    <property type="match status" value="1"/>
</dbReference>
<evidence type="ECO:0000256" key="5">
    <source>
        <dbReference type="ARBA" id="ARBA00022842"/>
    </source>
</evidence>
<feature type="domain" description="CBS" evidence="10">
    <location>
        <begin position="136"/>
        <end position="198"/>
    </location>
</feature>
<keyword evidence="8" id="KW-0129">CBS domain</keyword>
<sequence length="446" mass="47322">MTITQEPRQIRDRMSAGDLAGLAQTLKDLPPVEIVDLLEDLPPREAAVAFRVLPKQTAVAAFDQLRTATQADLVAELGHGHVADIFAELDPDDQVGLLDELPARVAKELLRSLHGEDLQAAMVVLGYPQGSVGRRMSPEYVHARPAETAATVITRATGLASVSETIYTIPVISRDRDLLGVVSLRELLAAEGDREVAELMSPAVGARATEDVEEVARRCLDHGILAMPITDDENRLVGLLTIDDAARISQAAAVEDQARAGASEPLRRPYLLTSVRSITRSRIVWLLVLAVSATLTVNVLEMFEATLEQRVALALFIPLLTGIGGNTGSQAATTVTRALAMGDIRVRDVVRVASKEARAGLLLGGHLGLLGLLVASPFYGTQLGAVIAVTLLTVCPLAATVGGVMPLVAKACRVDPAVFSTPFISTFCDATGLLVYFTVATLVLGL</sequence>
<comment type="caution">
    <text evidence="11">The sequence shown here is derived from an EMBL/GenBank/DDBJ whole genome shotgun (WGS) entry which is preliminary data.</text>
</comment>
<dbReference type="EMBL" id="BOOG01000036">
    <property type="protein sequence ID" value="GIH71501.1"/>
    <property type="molecule type" value="Genomic_DNA"/>
</dbReference>
<evidence type="ECO:0000313" key="12">
    <source>
        <dbReference type="Proteomes" id="UP000610966"/>
    </source>
</evidence>
<comment type="similarity">
    <text evidence="2 9">Belongs to the SLC41A transporter family.</text>
</comment>
<dbReference type="Gene3D" id="1.25.60.10">
    <property type="entry name" value="MgtE N-terminal domain-like"/>
    <property type="match status" value="1"/>
</dbReference>
<dbReference type="Pfam" id="PF03448">
    <property type="entry name" value="MgtE_N"/>
    <property type="match status" value="1"/>
</dbReference>
<proteinExistence type="inferred from homology"/>
<dbReference type="SUPFAM" id="SSF161093">
    <property type="entry name" value="MgtE membrane domain-like"/>
    <property type="match status" value="1"/>
</dbReference>
<keyword evidence="4 9" id="KW-0812">Transmembrane</keyword>
<evidence type="ECO:0000256" key="2">
    <source>
        <dbReference type="ARBA" id="ARBA00009749"/>
    </source>
</evidence>
<dbReference type="Proteomes" id="UP000610966">
    <property type="component" value="Unassembled WGS sequence"/>
</dbReference>
<feature type="transmembrane region" description="Helical" evidence="9">
    <location>
        <begin position="283"/>
        <end position="300"/>
    </location>
</feature>
<evidence type="ECO:0000256" key="4">
    <source>
        <dbReference type="ARBA" id="ARBA00022692"/>
    </source>
</evidence>
<dbReference type="SUPFAM" id="SSF54631">
    <property type="entry name" value="CBS-domain pair"/>
    <property type="match status" value="1"/>
</dbReference>
<keyword evidence="12" id="KW-1185">Reference proteome</keyword>
<dbReference type="InterPro" id="IPR006668">
    <property type="entry name" value="Mg_transptr_MgtE_intracell_dom"/>
</dbReference>
<reference evidence="11" key="1">
    <citation type="submission" date="2021-01" db="EMBL/GenBank/DDBJ databases">
        <title>Whole genome shotgun sequence of Sphaerimonospora thailandensis NBRC 107569.</title>
        <authorList>
            <person name="Komaki H."/>
            <person name="Tamura T."/>
        </authorList>
    </citation>
    <scope>NUCLEOTIDE SEQUENCE</scope>
    <source>
        <strain evidence="11">NBRC 107569</strain>
    </source>
</reference>
<dbReference type="SUPFAM" id="SSF158791">
    <property type="entry name" value="MgtE N-terminal domain-like"/>
    <property type="match status" value="1"/>
</dbReference>
<keyword evidence="7 9" id="KW-0472">Membrane</keyword>
<dbReference type="NCBIfam" id="TIGR00400">
    <property type="entry name" value="mgtE"/>
    <property type="match status" value="1"/>
</dbReference>
<dbReference type="PROSITE" id="PS51371">
    <property type="entry name" value="CBS"/>
    <property type="match status" value="2"/>
</dbReference>
<keyword evidence="9" id="KW-1003">Cell membrane</keyword>
<accession>A0A8J3R8V7</accession>
<evidence type="ECO:0000256" key="7">
    <source>
        <dbReference type="ARBA" id="ARBA00023136"/>
    </source>
</evidence>
<evidence type="ECO:0000256" key="6">
    <source>
        <dbReference type="ARBA" id="ARBA00022989"/>
    </source>
</evidence>
<dbReference type="AlphaFoldDB" id="A0A8J3R8V7"/>
<keyword evidence="9" id="KW-0479">Metal-binding</keyword>
<dbReference type="GO" id="GO:0046872">
    <property type="term" value="F:metal ion binding"/>
    <property type="evidence" value="ECO:0007669"/>
    <property type="project" value="UniProtKB-KW"/>
</dbReference>
<name>A0A8J3R8V7_9ACTN</name>
<evidence type="ECO:0000313" key="11">
    <source>
        <dbReference type="EMBL" id="GIH71501.1"/>
    </source>
</evidence>
<evidence type="ECO:0000256" key="8">
    <source>
        <dbReference type="PROSITE-ProRule" id="PRU00703"/>
    </source>
</evidence>
<dbReference type="SMART" id="SM00924">
    <property type="entry name" value="MgtE_N"/>
    <property type="match status" value="1"/>
</dbReference>
<dbReference type="PANTHER" id="PTHR43773:SF1">
    <property type="entry name" value="MAGNESIUM TRANSPORTER MGTE"/>
    <property type="match status" value="1"/>
</dbReference>
<dbReference type="InterPro" id="IPR046342">
    <property type="entry name" value="CBS_dom_sf"/>
</dbReference>
<dbReference type="Pfam" id="PF00571">
    <property type="entry name" value="CBS"/>
    <property type="match status" value="1"/>
</dbReference>
<evidence type="ECO:0000256" key="3">
    <source>
        <dbReference type="ARBA" id="ARBA00022448"/>
    </source>
</evidence>
<organism evidence="11 12">
    <name type="scientific">Sphaerimonospora thailandensis</name>
    <dbReference type="NCBI Taxonomy" id="795644"/>
    <lineage>
        <taxon>Bacteria</taxon>
        <taxon>Bacillati</taxon>
        <taxon>Actinomycetota</taxon>
        <taxon>Actinomycetes</taxon>
        <taxon>Streptosporangiales</taxon>
        <taxon>Streptosporangiaceae</taxon>
        <taxon>Sphaerimonospora</taxon>
    </lineage>
</organism>
<keyword evidence="5 9" id="KW-0460">Magnesium</keyword>
<dbReference type="InterPro" id="IPR038076">
    <property type="entry name" value="MgtE_N_sf"/>
</dbReference>
<dbReference type="Pfam" id="PF01769">
    <property type="entry name" value="MgtE"/>
    <property type="match status" value="1"/>
</dbReference>
<protein>
    <recommendedName>
        <fullName evidence="9">Magnesium transporter MgtE</fullName>
    </recommendedName>
</protein>
<dbReference type="InterPro" id="IPR036739">
    <property type="entry name" value="SLC41_membr_dom_sf"/>
</dbReference>
<comment type="caution">
    <text evidence="9">Lacks conserved residue(s) required for the propagation of feature annotation.</text>
</comment>
<comment type="function">
    <text evidence="9">Acts as a magnesium transporter.</text>
</comment>
<keyword evidence="6 9" id="KW-1133">Transmembrane helix</keyword>
<keyword evidence="3 9" id="KW-0813">Transport</keyword>